<evidence type="ECO:0000313" key="4">
    <source>
        <dbReference type="Proteomes" id="UP000827462"/>
    </source>
</evidence>
<reference evidence="3 4" key="1">
    <citation type="submission" date="2021-04" db="EMBL/GenBank/DDBJ databases">
        <authorList>
            <person name="Shkoporov A.N."/>
            <person name="Stockdale S.R."/>
            <person name="Guerin E."/>
            <person name="Ross R.P."/>
            <person name="Hill C."/>
        </authorList>
    </citation>
    <scope>NUCLEOTIDE SEQUENCE [LARGE SCALE GENOMIC DNA]</scope>
    <source>
        <strain evidence="4">cr12_1</strain>
    </source>
</reference>
<feature type="coiled-coil region" evidence="1">
    <location>
        <begin position="230"/>
        <end position="273"/>
    </location>
</feature>
<organism evidence="3 4">
    <name type="scientific">uncultured phage cr12_1</name>
    <dbReference type="NCBI Taxonomy" id="2986409"/>
    <lineage>
        <taxon>Viruses</taxon>
        <taxon>Duplodnaviria</taxon>
        <taxon>Heunggongvirae</taxon>
        <taxon>Uroviricota</taxon>
        <taxon>Caudoviricetes</taxon>
        <taxon>Crassvirales</taxon>
        <taxon>Suoliviridae</taxon>
        <taxon>Bearivirinae</taxon>
        <taxon>Afonbuvirus</taxon>
        <taxon>Afonbuvirus intestinihominis</taxon>
    </lineage>
</organism>
<protein>
    <submittedName>
        <fullName evidence="3">Regulatory protein RecX</fullName>
    </submittedName>
</protein>
<feature type="compositionally biased region" description="Acidic residues" evidence="2">
    <location>
        <begin position="67"/>
        <end position="81"/>
    </location>
</feature>
<feature type="compositionally biased region" description="Basic and acidic residues" evidence="2">
    <location>
        <begin position="55"/>
        <end position="66"/>
    </location>
</feature>
<evidence type="ECO:0000313" key="3">
    <source>
        <dbReference type="EMBL" id="QWM90714.2"/>
    </source>
</evidence>
<keyword evidence="4" id="KW-1185">Reference proteome</keyword>
<feature type="compositionally biased region" description="Acidic residues" evidence="2">
    <location>
        <begin position="97"/>
        <end position="113"/>
    </location>
</feature>
<feature type="region of interest" description="Disordered" evidence="2">
    <location>
        <begin position="55"/>
        <end position="115"/>
    </location>
</feature>
<accession>A0AA48WW34</accession>
<evidence type="ECO:0000256" key="2">
    <source>
        <dbReference type="SAM" id="MobiDB-lite"/>
    </source>
</evidence>
<dbReference type="EMBL" id="MZ130492">
    <property type="protein sequence ID" value="QWM90714.2"/>
    <property type="molecule type" value="Genomic_DNA"/>
</dbReference>
<dbReference type="Proteomes" id="UP000827462">
    <property type="component" value="Segment"/>
</dbReference>
<evidence type="ECO:0000256" key="1">
    <source>
        <dbReference type="SAM" id="Coils"/>
    </source>
</evidence>
<proteinExistence type="predicted"/>
<keyword evidence="1" id="KW-0175">Coiled coil</keyword>
<name>A0AA48WW34_9CAUD</name>
<sequence>MDKKMTLGGFEAVLDSFIPNPDGGFRNSNIDENVNVDADEFESLDDEELEDIKKNNIEVKNKKENPVEEGTEEEEIEEGDIEDKPKRKPGRPRKEETIEEEAEEEEEIEDNNEENVVTNFFDAMAEKLNWEFEEGEDKPKNVDELINYFQNVIEENSKPEYSSEEVEALDNFVKQGGDLKKYLTIDAELDLDDIDIEDETNQKLVVKQLLKEKGFSTKKIDKLVSRYEEAGLLEDEAQDALEDLKEIKEEKKKQLLEDQKKAYREQIQRQQQFYDNVVSEIKGLKNIRGITVPEKDKKVLMDYILKPDTDGKTKYQKDYAKGGVKNLIESAYFTMNADKLIEAAKREGNNSAIDKFRRSLKSSSITTKSRKQAAGSDDDPIWFSAARQLRIS</sequence>
<gene>
    <name evidence="3" type="primary">gp_72743</name>
</gene>